<comment type="catalytic activity">
    <reaction evidence="1 14">
        <text>Thiol-dependent hydrolysis of ester, thioester, amide, peptide and isopeptide bonds formed by the C-terminal Gly of ubiquitin (a 76-residue protein attached to proteins as an intracellular targeting signal).</text>
        <dbReference type="EC" id="3.4.19.12"/>
    </reaction>
</comment>
<dbReference type="InterPro" id="IPR001607">
    <property type="entry name" value="Znf_UBP"/>
</dbReference>
<evidence type="ECO:0000256" key="2">
    <source>
        <dbReference type="ARBA" id="ARBA00009085"/>
    </source>
</evidence>
<dbReference type="FunFam" id="3.30.40.10:FF:000026">
    <property type="entry name" value="Ubiquitin carboxyl-terminal hydrolase"/>
    <property type="match status" value="1"/>
</dbReference>
<evidence type="ECO:0000256" key="3">
    <source>
        <dbReference type="ARBA" id="ARBA00022670"/>
    </source>
</evidence>
<evidence type="ECO:0000256" key="14">
    <source>
        <dbReference type="RuleBase" id="RU366025"/>
    </source>
</evidence>
<evidence type="ECO:0000256" key="10">
    <source>
        <dbReference type="ARBA" id="ARBA00022833"/>
    </source>
</evidence>
<evidence type="ECO:0000256" key="5">
    <source>
        <dbReference type="ARBA" id="ARBA00022737"/>
    </source>
</evidence>
<gene>
    <name evidence="18" type="primary">Ci-ZF(UBP)-1</name>
</gene>
<feature type="domain" description="UBA" evidence="15">
    <location>
        <begin position="710"/>
        <end position="750"/>
    </location>
</feature>
<feature type="binding site" evidence="12">
    <location>
        <position position="233"/>
    </location>
    <ligand>
        <name>Zn(2+)</name>
        <dbReference type="ChEBI" id="CHEBI:29105"/>
    </ligand>
</feature>
<keyword evidence="4 12" id="KW-0479">Metal-binding</keyword>
<dbReference type="EMBL" id="BR000208">
    <property type="protein sequence ID" value="FAA00239.1"/>
    <property type="molecule type" value="mRNA"/>
</dbReference>
<dbReference type="PROSITE" id="PS50030">
    <property type="entry name" value="UBA"/>
    <property type="match status" value="2"/>
</dbReference>
<dbReference type="Pfam" id="PF00443">
    <property type="entry name" value="UCH"/>
    <property type="match status" value="1"/>
</dbReference>
<dbReference type="Gene3D" id="3.30.40.10">
    <property type="entry name" value="Zinc/RING finger domain, C3HC4 (zinc finger)"/>
    <property type="match status" value="2"/>
</dbReference>
<proteinExistence type="evidence at transcript level"/>
<dbReference type="CDD" id="cd14386">
    <property type="entry name" value="UBA2_UBP5"/>
    <property type="match status" value="1"/>
</dbReference>
<evidence type="ECO:0000256" key="12">
    <source>
        <dbReference type="PIRSR" id="PIRSR016308-3"/>
    </source>
</evidence>
<dbReference type="InterPro" id="IPR050185">
    <property type="entry name" value="Ub_carboxyl-term_hydrolase"/>
</dbReference>
<dbReference type="InterPro" id="IPR018200">
    <property type="entry name" value="USP_CS"/>
</dbReference>
<name>Q1RL26_CIOIN</name>
<evidence type="ECO:0000256" key="13">
    <source>
        <dbReference type="PROSITE-ProRule" id="PRU00502"/>
    </source>
</evidence>
<dbReference type="SUPFAM" id="SSF57850">
    <property type="entry name" value="RING/U-box"/>
    <property type="match status" value="1"/>
</dbReference>
<dbReference type="PROSITE" id="PS00973">
    <property type="entry name" value="USP_2"/>
    <property type="match status" value="1"/>
</dbReference>
<dbReference type="SMART" id="SM00290">
    <property type="entry name" value="ZnF_UBP"/>
    <property type="match status" value="1"/>
</dbReference>
<evidence type="ECO:0000256" key="11">
    <source>
        <dbReference type="PIRSR" id="PIRSR016308-1"/>
    </source>
</evidence>
<dbReference type="MEROPS" id="C19.001"/>
<keyword evidence="7 14" id="KW-0833">Ubl conjugation pathway</keyword>
<feature type="active site" description="Nucleophile" evidence="11">
    <location>
        <position position="337"/>
    </location>
</feature>
<feature type="domain" description="UBP-type" evidence="17">
    <location>
        <begin position="176"/>
        <end position="284"/>
    </location>
</feature>
<evidence type="ECO:0000256" key="8">
    <source>
        <dbReference type="ARBA" id="ARBA00022801"/>
    </source>
</evidence>
<dbReference type="InterPro" id="IPR028889">
    <property type="entry name" value="USP"/>
</dbReference>
<dbReference type="InterPro" id="IPR016652">
    <property type="entry name" value="Ubiquitinyl_hydrolase"/>
</dbReference>
<dbReference type="EC" id="3.4.19.12" evidence="14"/>
<organism evidence="18">
    <name type="scientific">Ciona intestinalis</name>
    <name type="common">Transparent sea squirt</name>
    <name type="synonym">Ascidia intestinalis</name>
    <dbReference type="NCBI Taxonomy" id="7719"/>
    <lineage>
        <taxon>Eukaryota</taxon>
        <taxon>Metazoa</taxon>
        <taxon>Chordata</taxon>
        <taxon>Tunicata</taxon>
        <taxon>Ascidiacea</taxon>
        <taxon>Phlebobranchia</taxon>
        <taxon>Cionidae</taxon>
        <taxon>Ciona</taxon>
    </lineage>
</organism>
<dbReference type="InterPro" id="IPR038765">
    <property type="entry name" value="Papain-like_cys_pep_sf"/>
</dbReference>
<feature type="binding site" evidence="12">
    <location>
        <position position="220"/>
    </location>
    <ligand>
        <name>Zn(2+)</name>
        <dbReference type="ChEBI" id="CHEBI:29105"/>
    </ligand>
</feature>
<dbReference type="Pfam" id="PF02148">
    <property type="entry name" value="zf-UBP"/>
    <property type="match status" value="1"/>
</dbReference>
<dbReference type="CDD" id="cd02658">
    <property type="entry name" value="Peptidase_C19B"/>
    <property type="match status" value="1"/>
</dbReference>
<dbReference type="Gene3D" id="3.90.70.10">
    <property type="entry name" value="Cysteine proteinases"/>
    <property type="match status" value="1"/>
</dbReference>
<sequence length="845" mass="93777">KYLISIGRMPDTDLLVPLLPCVRVPGLGDNVYKEECCFSFDTPKSDDGLYICLSTFLGFNRKYVELFHETTGHKLFLHMKQIKKILPKSEEASPVEKKKPKRLAIGIEGGFDAANGEKIEYEDVNELVILPEFKVIGLDNIEEIPSVVLASVSGILASTSASKKEEELSWDGEIRPVSKHAENLQQLDNGVKIPPSGWKCCKCDLTSNLWLNLTDGKILCGRRYFDGTGGNNHAVDHFKETKYPLAVKLGTITAFGADVHSYDEDTMVEDPHLAKHLSHFGINMMNMQKTEQTMTELEIELNEKVGNEWDLIQESGKNLKQLQGPGLVGLNNMGNTCYMNSVIQVLYSIPEFMERYTTEDRCRDLFKRKLSTLANLHSNGWSAAKASNEIQNRVLESSGDFSIQLCKLGLALTSPDMLKHQDSTKQEVTSCSVTPRTMKRIVGRGHPEFSTNRQQDTHEFLLHVLSVIERSEHKNGSVSPGEVFRFMVEDRIECQASKQVRYTKRSDYALALPIPLEAAANKAAVGEYQAVVEANKKDVSVKVGEVVRLSIPYTACIEAFAHDELIQDFWSSAVKEKAEAKKRTRFVTFPDYLVVQMKKFTVGEDWVPKKLDVSVEMPDILNLNDLRGGGLQKDETLLPDIEPPSAPPSEPLIEIDEEAVIAISQMGFPLARCREALVATGNMGVEAAVMWLMENNTPEPAGAAAAQPSGASDGNVASIVAMGFTEGQAKKALHATGNNLERAADWIFSHLDELDSIEVDTPLEPANQVAAGDTPMDTSANHLKDGSGNYELFAFISHMGSSTMCGHYVCHIKKDGRWVIFNDEKVAESEQPPKDLGYIYFYKRA</sequence>
<keyword evidence="8 14" id="KW-0378">Hydrolase</keyword>
<dbReference type="SUPFAM" id="SSF54001">
    <property type="entry name" value="Cysteine proteinases"/>
    <property type="match status" value="1"/>
</dbReference>
<dbReference type="SUPFAM" id="SSF46934">
    <property type="entry name" value="UBA-like"/>
    <property type="match status" value="1"/>
</dbReference>
<dbReference type="InterPro" id="IPR013083">
    <property type="entry name" value="Znf_RING/FYVE/PHD"/>
</dbReference>
<comment type="similarity">
    <text evidence="2 14">Belongs to the peptidase C19 family.</text>
</comment>
<dbReference type="PROSITE" id="PS50235">
    <property type="entry name" value="USP_3"/>
    <property type="match status" value="1"/>
</dbReference>
<evidence type="ECO:0000259" key="17">
    <source>
        <dbReference type="PROSITE" id="PS50271"/>
    </source>
</evidence>
<keyword evidence="3 14" id="KW-0645">Protease</keyword>
<feature type="domain" description="USP" evidence="16">
    <location>
        <begin position="328"/>
        <end position="845"/>
    </location>
</feature>
<dbReference type="FunFam" id="1.10.8.10:FF:000153">
    <property type="entry name" value="Ubiquitin carboxyl-terminal hydrolase"/>
    <property type="match status" value="1"/>
</dbReference>
<dbReference type="InterPro" id="IPR009060">
    <property type="entry name" value="UBA-like_sf"/>
</dbReference>
<dbReference type="AlphaFoldDB" id="Q1RL26"/>
<dbReference type="GO" id="GO:0016579">
    <property type="term" value="P:protein deubiquitination"/>
    <property type="evidence" value="ECO:0007669"/>
    <property type="project" value="InterPro"/>
</dbReference>
<dbReference type="PANTHER" id="PTHR21646">
    <property type="entry name" value="UBIQUITIN CARBOXYL-TERMINAL HYDROLASE"/>
    <property type="match status" value="1"/>
</dbReference>
<dbReference type="InterPro" id="IPR001394">
    <property type="entry name" value="Peptidase_C19_UCH"/>
</dbReference>
<dbReference type="Gene3D" id="1.10.8.10">
    <property type="entry name" value="DNA helicase RuvA subunit, C-terminal domain"/>
    <property type="match status" value="2"/>
</dbReference>
<evidence type="ECO:0000256" key="1">
    <source>
        <dbReference type="ARBA" id="ARBA00000707"/>
    </source>
</evidence>
<evidence type="ECO:0000259" key="15">
    <source>
        <dbReference type="PROSITE" id="PS50030"/>
    </source>
</evidence>
<feature type="domain" description="UBA" evidence="15">
    <location>
        <begin position="654"/>
        <end position="695"/>
    </location>
</feature>
<dbReference type="FunFam" id="3.30.40.10:FF:000784">
    <property type="entry name" value="Ubiquitin carboxyl-terminal hydrolase"/>
    <property type="match status" value="1"/>
</dbReference>
<protein>
    <recommendedName>
        <fullName evidence="14">Ubiquitin carboxyl-terminal hydrolase</fullName>
        <ecNumber evidence="14">3.4.19.12</ecNumber>
    </recommendedName>
</protein>
<dbReference type="GO" id="GO:0006508">
    <property type="term" value="P:proteolysis"/>
    <property type="evidence" value="ECO:0007669"/>
    <property type="project" value="UniProtKB-KW"/>
</dbReference>
<dbReference type="PIRSF" id="PIRSF016308">
    <property type="entry name" value="UBP"/>
    <property type="match status" value="1"/>
</dbReference>
<evidence type="ECO:0000256" key="6">
    <source>
        <dbReference type="ARBA" id="ARBA00022771"/>
    </source>
</evidence>
<dbReference type="GO" id="GO:0004843">
    <property type="term" value="F:cysteine-type deubiquitinase activity"/>
    <property type="evidence" value="ECO:0007669"/>
    <property type="project" value="UniProtKB-UniRule"/>
</dbReference>
<dbReference type="GO" id="GO:0008270">
    <property type="term" value="F:zinc ion binding"/>
    <property type="evidence" value="ECO:0007669"/>
    <property type="project" value="UniProtKB-KW"/>
</dbReference>
<keyword evidence="9 14" id="KW-0788">Thiol protease</keyword>
<keyword evidence="10 12" id="KW-0862">Zinc</keyword>
<evidence type="ECO:0000256" key="9">
    <source>
        <dbReference type="ARBA" id="ARBA00022807"/>
    </source>
</evidence>
<feature type="non-terminal residue" evidence="18">
    <location>
        <position position="1"/>
    </location>
</feature>
<dbReference type="InterPro" id="IPR041432">
    <property type="entry name" value="UBP13_Znf-UBP_var"/>
</dbReference>
<dbReference type="PROSITE" id="PS00972">
    <property type="entry name" value="USP_1"/>
    <property type="match status" value="1"/>
</dbReference>
<evidence type="ECO:0000259" key="16">
    <source>
        <dbReference type="PROSITE" id="PS50235"/>
    </source>
</evidence>
<feature type="binding site" evidence="12">
    <location>
        <position position="200"/>
    </location>
    <ligand>
        <name>Zn(2+)</name>
        <dbReference type="ChEBI" id="CHEBI:29105"/>
    </ligand>
</feature>
<evidence type="ECO:0000313" key="18">
    <source>
        <dbReference type="EMBL" id="FAA00239.1"/>
    </source>
</evidence>
<dbReference type="PROSITE" id="PS50271">
    <property type="entry name" value="ZF_UBP"/>
    <property type="match status" value="1"/>
</dbReference>
<feature type="binding site" evidence="12">
    <location>
        <position position="203"/>
    </location>
    <ligand>
        <name>Zn(2+)</name>
        <dbReference type="ChEBI" id="CHEBI:29105"/>
    </ligand>
</feature>
<evidence type="ECO:0000256" key="4">
    <source>
        <dbReference type="ARBA" id="ARBA00022723"/>
    </source>
</evidence>
<dbReference type="InterPro" id="IPR015940">
    <property type="entry name" value="UBA"/>
</dbReference>
<dbReference type="Pfam" id="PF00627">
    <property type="entry name" value="UBA"/>
    <property type="match status" value="2"/>
</dbReference>
<keyword evidence="6 13" id="KW-0863">Zinc-finger</keyword>
<dbReference type="PANTHER" id="PTHR21646:SF10">
    <property type="entry name" value="UBIQUITIN CARBOXYL-TERMINAL HYDROLASE 14"/>
    <property type="match status" value="1"/>
</dbReference>
<reference evidence="18" key="1">
    <citation type="journal article" date="2006" name="Dev. Biol.">
        <title>Systematic analysis of embryonic expression profiles of zinc finger genes in Ciona intestinalis.</title>
        <authorList>
            <person name="Miwata K."/>
            <person name="Chiba T."/>
            <person name="Horii R."/>
            <person name="Yamada L."/>
            <person name="Kubo A."/>
            <person name="Miyamura D."/>
            <person name="Satoh N."/>
            <person name="Satou Y."/>
        </authorList>
    </citation>
    <scope>NUCLEOTIDE SEQUENCE</scope>
</reference>
<dbReference type="Pfam" id="PF17807">
    <property type="entry name" value="zf-UBP_var"/>
    <property type="match status" value="1"/>
</dbReference>
<evidence type="ECO:0000256" key="7">
    <source>
        <dbReference type="ARBA" id="ARBA00022786"/>
    </source>
</evidence>
<feature type="active site" description="Proton acceptor" evidence="11">
    <location>
        <position position="807"/>
    </location>
</feature>
<keyword evidence="5" id="KW-0677">Repeat</keyword>
<dbReference type="SMART" id="SM00165">
    <property type="entry name" value="UBA"/>
    <property type="match status" value="2"/>
</dbReference>
<accession>Q1RL26</accession>